<feature type="zinc finger region" description="TRAF-type" evidence="4">
    <location>
        <begin position="198"/>
        <end position="252"/>
    </location>
</feature>
<dbReference type="InterPro" id="IPR017907">
    <property type="entry name" value="Znf_RING_CS"/>
</dbReference>
<evidence type="ECO:0000256" key="5">
    <source>
        <dbReference type="SAM" id="Coils"/>
    </source>
</evidence>
<keyword evidence="10" id="KW-1185">Reference proteome</keyword>
<dbReference type="InterPro" id="IPR018957">
    <property type="entry name" value="Znf_C3HC4_RING-type"/>
</dbReference>
<feature type="compositionally biased region" description="Low complexity" evidence="6">
    <location>
        <begin position="354"/>
        <end position="366"/>
    </location>
</feature>
<dbReference type="InterPro" id="IPR013083">
    <property type="entry name" value="Znf_RING/FYVE/PHD"/>
</dbReference>
<dbReference type="Gene3D" id="3.30.40.10">
    <property type="entry name" value="Zinc/RING finger domain, C3HC4 (zinc finger)"/>
    <property type="match status" value="2"/>
</dbReference>
<evidence type="ECO:0000256" key="2">
    <source>
        <dbReference type="ARBA" id="ARBA00022771"/>
    </source>
</evidence>
<feature type="region of interest" description="Disordered" evidence="6">
    <location>
        <begin position="490"/>
        <end position="516"/>
    </location>
</feature>
<dbReference type="SUPFAM" id="SSF57850">
    <property type="entry name" value="RING/U-box"/>
    <property type="match status" value="1"/>
</dbReference>
<keyword evidence="5" id="KW-0175">Coiled coil</keyword>
<dbReference type="STRING" id="983506.L8WWQ5"/>
<dbReference type="EMBL" id="AFRT01000799">
    <property type="protein sequence ID" value="ELU42526.1"/>
    <property type="molecule type" value="Genomic_DNA"/>
</dbReference>
<dbReference type="GO" id="GO:0008270">
    <property type="term" value="F:zinc ion binding"/>
    <property type="evidence" value="ECO:0007669"/>
    <property type="project" value="UniProtKB-KW"/>
</dbReference>
<evidence type="ECO:0000256" key="4">
    <source>
        <dbReference type="PROSITE-ProRule" id="PRU00207"/>
    </source>
</evidence>
<dbReference type="PANTHER" id="PTHR10131">
    <property type="entry name" value="TNF RECEPTOR ASSOCIATED FACTOR"/>
    <property type="match status" value="1"/>
</dbReference>
<evidence type="ECO:0000256" key="1">
    <source>
        <dbReference type="ARBA" id="ARBA00022723"/>
    </source>
</evidence>
<name>L8WWQ5_THACA</name>
<gene>
    <name evidence="9" type="ORF">AG1IA_03448</name>
</gene>
<keyword evidence="3 4" id="KW-0862">Zinc</keyword>
<keyword evidence="2 4" id="KW-0863">Zinc-finger</keyword>
<dbReference type="PROSITE" id="PS50089">
    <property type="entry name" value="ZF_RING_2"/>
    <property type="match status" value="1"/>
</dbReference>
<dbReference type="OMA" id="AREEDHK"/>
<feature type="compositionally biased region" description="Low complexity" evidence="6">
    <location>
        <begin position="490"/>
        <end position="508"/>
    </location>
</feature>
<reference evidence="9 10" key="1">
    <citation type="journal article" date="2013" name="Nat. Commun.">
        <title>The evolution and pathogenic mechanisms of the rice sheath blight pathogen.</title>
        <authorList>
            <person name="Zheng A."/>
            <person name="Lin R."/>
            <person name="Xu L."/>
            <person name="Qin P."/>
            <person name="Tang C."/>
            <person name="Ai P."/>
            <person name="Zhang D."/>
            <person name="Liu Y."/>
            <person name="Sun Z."/>
            <person name="Feng H."/>
            <person name="Wang Y."/>
            <person name="Chen Y."/>
            <person name="Liang X."/>
            <person name="Fu R."/>
            <person name="Li Q."/>
            <person name="Zhang J."/>
            <person name="Yu X."/>
            <person name="Xie Z."/>
            <person name="Ding L."/>
            <person name="Guan P."/>
            <person name="Tang J."/>
            <person name="Liang Y."/>
            <person name="Wang S."/>
            <person name="Deng Q."/>
            <person name="Li S."/>
            <person name="Zhu J."/>
            <person name="Wang L."/>
            <person name="Liu H."/>
            <person name="Li P."/>
        </authorList>
    </citation>
    <scope>NUCLEOTIDE SEQUENCE [LARGE SCALE GENOMIC DNA]</scope>
    <source>
        <strain evidence="10">AG-1 IA</strain>
    </source>
</reference>
<organism evidence="9 10">
    <name type="scientific">Thanatephorus cucumeris (strain AG1-IA)</name>
    <name type="common">Rice sheath blight fungus</name>
    <name type="synonym">Rhizoctonia solani</name>
    <dbReference type="NCBI Taxonomy" id="983506"/>
    <lineage>
        <taxon>Eukaryota</taxon>
        <taxon>Fungi</taxon>
        <taxon>Dikarya</taxon>
        <taxon>Basidiomycota</taxon>
        <taxon>Agaricomycotina</taxon>
        <taxon>Agaricomycetes</taxon>
        <taxon>Cantharellales</taxon>
        <taxon>Ceratobasidiaceae</taxon>
        <taxon>Rhizoctonia</taxon>
        <taxon>Rhizoctonia solani AG-1</taxon>
    </lineage>
</organism>
<dbReference type="PANTHER" id="PTHR10131:SF94">
    <property type="entry name" value="TNF RECEPTOR-ASSOCIATED FACTOR 4"/>
    <property type="match status" value="1"/>
</dbReference>
<evidence type="ECO:0000256" key="6">
    <source>
        <dbReference type="SAM" id="MobiDB-lite"/>
    </source>
</evidence>
<protein>
    <submittedName>
        <fullName evidence="9">Zf-TRAF domain-containing protein</fullName>
    </submittedName>
</protein>
<dbReference type="SUPFAM" id="SSF49599">
    <property type="entry name" value="TRAF domain-like"/>
    <property type="match status" value="2"/>
</dbReference>
<feature type="region of interest" description="Disordered" evidence="6">
    <location>
        <begin position="297"/>
        <end position="317"/>
    </location>
</feature>
<accession>L8WWQ5</accession>
<dbReference type="Pfam" id="PF00097">
    <property type="entry name" value="zf-C3HC4"/>
    <property type="match status" value="1"/>
</dbReference>
<dbReference type="OrthoDB" id="1630758at2759"/>
<dbReference type="Pfam" id="PF02176">
    <property type="entry name" value="zf-TRAF"/>
    <property type="match status" value="1"/>
</dbReference>
<dbReference type="InterPro" id="IPR001841">
    <property type="entry name" value="Znf_RING"/>
</dbReference>
<evidence type="ECO:0000259" key="7">
    <source>
        <dbReference type="PROSITE" id="PS50089"/>
    </source>
</evidence>
<dbReference type="AlphaFoldDB" id="L8WWQ5"/>
<evidence type="ECO:0000256" key="3">
    <source>
        <dbReference type="ARBA" id="ARBA00022833"/>
    </source>
</evidence>
<feature type="domain" description="RING-type" evidence="7">
    <location>
        <begin position="58"/>
        <end position="100"/>
    </location>
</feature>
<feature type="region of interest" description="Disordered" evidence="6">
    <location>
        <begin position="354"/>
        <end position="391"/>
    </location>
</feature>
<evidence type="ECO:0000313" key="10">
    <source>
        <dbReference type="Proteomes" id="UP000011668"/>
    </source>
</evidence>
<dbReference type="Proteomes" id="UP000011668">
    <property type="component" value="Unassembled WGS sequence"/>
</dbReference>
<dbReference type="PROSITE" id="PS50145">
    <property type="entry name" value="ZF_TRAF"/>
    <property type="match status" value="1"/>
</dbReference>
<feature type="coiled-coil region" evidence="5">
    <location>
        <begin position="269"/>
        <end position="296"/>
    </location>
</feature>
<proteinExistence type="predicted"/>
<evidence type="ECO:0000313" key="9">
    <source>
        <dbReference type="EMBL" id="ELU42526.1"/>
    </source>
</evidence>
<dbReference type="InterPro" id="IPR001293">
    <property type="entry name" value="Znf_TRAF"/>
</dbReference>
<dbReference type="HOGENOM" id="CLU_019709_0_0_1"/>
<dbReference type="PROSITE" id="PS00518">
    <property type="entry name" value="ZF_RING_1"/>
    <property type="match status" value="1"/>
</dbReference>
<sequence length="549" mass="59246">MVMDTSNTHSRSSSGLDFADPVWSCGVVANSRISYPTGFSAPSVVYAGTCTLPLGMNCTMLTQPRQPFVDPTTATPCGHTFCRTCITQAIHVAAQCPIDRGALVQSDIVPAPQLVRNMVDELVVQCPNAPLGCTHTSQRYLISAHACTYTPVACACPECPNSVLEHDQDAHTPNTDTCTRKLARCSECGLLAPAVPEHPDRCPARPHPCSYCQTTVPHNRLAAHAAADCPAAPVPCPLSVYGCTHTGPTKDIPTHLSEECPFEKLKPFLAITQSRIASLEHTVSELKLQLDATKNSLGPWFRPAGAPPSTEPEPPRFEFRPLVGRRRVSSPLHTSMFHFDDSDGALSGTAAANAGNRRRAGSGSSALRQAISGSTEPDPAPTPDLTLDPFSHILPPSPTNSSARIEAVPYIPPLNTNSSLEHTLSTLRNGLVSLAASLDMAERRQEVAVTTESLRMHEEVGSMRAIVHGLRMQVSALVMERNVAMMGRMRTSTAGSSTTTTERASSNTPERNEGERWATETRYYNQHPPPPVNLAVPYSIRRQETNNKL</sequence>
<feature type="domain" description="TRAF-type" evidence="8">
    <location>
        <begin position="198"/>
        <end position="252"/>
    </location>
</feature>
<comment type="caution">
    <text evidence="9">The sequence shown here is derived from an EMBL/GenBank/DDBJ whole genome shotgun (WGS) entry which is preliminary data.</text>
</comment>
<keyword evidence="1 4" id="KW-0479">Metal-binding</keyword>
<evidence type="ECO:0000259" key="8">
    <source>
        <dbReference type="PROSITE" id="PS50145"/>
    </source>
</evidence>